<gene>
    <name evidence="8" type="primary">sitD_2_2</name>
    <name evidence="8" type="ORF">NCTC9001_00878</name>
</gene>
<sequence>MMALLLEPLQFTFMSHALLISLVVSIPCALLSVFLVLKGWALMGDAMSHAFFLESCLPGFWGYLWLQGHSSPEYSARWRRDT</sequence>
<dbReference type="AlphaFoldDB" id="A0A484WSE2"/>
<keyword evidence="3 6" id="KW-0812">Transmembrane</keyword>
<comment type="subcellular location">
    <subcellularLocation>
        <location evidence="6">Cell membrane</location>
        <topology evidence="6">Multi-pass membrane protein</topology>
    </subcellularLocation>
    <subcellularLocation>
        <location evidence="1">Membrane</location>
        <topology evidence="1">Multi-pass membrane protein</topology>
    </subcellularLocation>
</comment>
<evidence type="ECO:0000256" key="5">
    <source>
        <dbReference type="ARBA" id="ARBA00023136"/>
    </source>
</evidence>
<protein>
    <submittedName>
        <fullName evidence="8">Iron/manganese transport system membrane protein SitD</fullName>
    </submittedName>
</protein>
<proteinExistence type="inferred from homology"/>
<evidence type="ECO:0000256" key="1">
    <source>
        <dbReference type="ARBA" id="ARBA00004141"/>
    </source>
</evidence>
<name>A0A484WSE2_ECOLX</name>
<evidence type="ECO:0000256" key="2">
    <source>
        <dbReference type="ARBA" id="ARBA00008034"/>
    </source>
</evidence>
<dbReference type="SUPFAM" id="SSF81345">
    <property type="entry name" value="ABC transporter involved in vitamin B12 uptake, BtuC"/>
    <property type="match status" value="1"/>
</dbReference>
<keyword evidence="6" id="KW-0813">Transport</keyword>
<dbReference type="GO" id="GO:0010043">
    <property type="term" value="P:response to zinc ion"/>
    <property type="evidence" value="ECO:0007669"/>
    <property type="project" value="TreeGrafter"/>
</dbReference>
<dbReference type="InterPro" id="IPR001626">
    <property type="entry name" value="ABC_TroCD"/>
</dbReference>
<dbReference type="Proteomes" id="UP000372890">
    <property type="component" value="Unassembled WGS sequence"/>
</dbReference>
<evidence type="ECO:0000313" key="8">
    <source>
        <dbReference type="EMBL" id="VFS13215.1"/>
    </source>
</evidence>
<evidence type="ECO:0000256" key="6">
    <source>
        <dbReference type="RuleBase" id="RU003943"/>
    </source>
</evidence>
<dbReference type="EMBL" id="CAADIS010000003">
    <property type="protein sequence ID" value="VFS13215.1"/>
    <property type="molecule type" value="Genomic_DNA"/>
</dbReference>
<reference evidence="8 9" key="1">
    <citation type="submission" date="2019-03" db="EMBL/GenBank/DDBJ databases">
        <authorList>
            <consortium name="Pathogen Informatics"/>
        </authorList>
    </citation>
    <scope>NUCLEOTIDE SEQUENCE [LARGE SCALE GENOMIC DNA]</scope>
    <source>
        <strain evidence="8 9">NCTC9001</strain>
    </source>
</reference>
<dbReference type="PANTHER" id="PTHR30477:SF24">
    <property type="entry name" value="IRON TRANSPORT SYSTEM MEMBRANE PROTEIN HI_0359-RELATED"/>
    <property type="match status" value="1"/>
</dbReference>
<dbReference type="GO" id="GO:0043190">
    <property type="term" value="C:ATP-binding cassette (ABC) transporter complex"/>
    <property type="evidence" value="ECO:0007669"/>
    <property type="project" value="InterPro"/>
</dbReference>
<organism evidence="8 9">
    <name type="scientific">Escherichia coli</name>
    <dbReference type="NCBI Taxonomy" id="562"/>
    <lineage>
        <taxon>Bacteria</taxon>
        <taxon>Pseudomonadati</taxon>
        <taxon>Pseudomonadota</taxon>
        <taxon>Gammaproteobacteria</taxon>
        <taxon>Enterobacterales</taxon>
        <taxon>Enterobacteriaceae</taxon>
        <taxon>Escherichia</taxon>
    </lineage>
</organism>
<keyword evidence="5 7" id="KW-0472">Membrane</keyword>
<accession>A0A484WSE2</accession>
<evidence type="ECO:0000256" key="4">
    <source>
        <dbReference type="ARBA" id="ARBA00022989"/>
    </source>
</evidence>
<feature type="transmembrane region" description="Helical" evidence="7">
    <location>
        <begin position="12"/>
        <end position="37"/>
    </location>
</feature>
<dbReference type="GO" id="GO:0022857">
    <property type="term" value="F:transmembrane transporter activity"/>
    <property type="evidence" value="ECO:0007669"/>
    <property type="project" value="UniProtKB-ARBA"/>
</dbReference>
<comment type="similarity">
    <text evidence="2 6">Belongs to the ABC-3 integral membrane protein family.</text>
</comment>
<evidence type="ECO:0000313" key="9">
    <source>
        <dbReference type="Proteomes" id="UP000372890"/>
    </source>
</evidence>
<dbReference type="PANTHER" id="PTHR30477">
    <property type="entry name" value="ABC-TRANSPORTER METAL-BINDING PROTEIN"/>
    <property type="match status" value="1"/>
</dbReference>
<dbReference type="Pfam" id="PF00950">
    <property type="entry name" value="ABC-3"/>
    <property type="match status" value="1"/>
</dbReference>
<keyword evidence="4 7" id="KW-1133">Transmembrane helix</keyword>
<evidence type="ECO:0000256" key="3">
    <source>
        <dbReference type="ARBA" id="ARBA00022692"/>
    </source>
</evidence>
<dbReference type="InterPro" id="IPR037294">
    <property type="entry name" value="ABC_BtuC-like"/>
</dbReference>
<evidence type="ECO:0000256" key="7">
    <source>
        <dbReference type="SAM" id="Phobius"/>
    </source>
</evidence>